<evidence type="ECO:0000313" key="5">
    <source>
        <dbReference type="EMBL" id="KAE9067691.1"/>
    </source>
</evidence>
<sequence>MVSAHGVYIFLIISIWAMAQSTLASSSSIFEVLYIRMQWQTHYPGYGQSYLDFSLRRLRFCRL</sequence>
<evidence type="ECO:0000313" key="10">
    <source>
        <dbReference type="EMBL" id="KAE9276110.1"/>
    </source>
</evidence>
<dbReference type="EMBL" id="QXGB01003673">
    <property type="protein sequence ID" value="KAE9169521.1"/>
    <property type="molecule type" value="Genomic_DNA"/>
</dbReference>
<dbReference type="Proteomes" id="UP000440732">
    <property type="component" value="Unassembled WGS sequence"/>
</dbReference>
<dbReference type="AlphaFoldDB" id="A0A6A3DUJ3"/>
<evidence type="ECO:0000313" key="8">
    <source>
        <dbReference type="EMBL" id="KAE9173536.1"/>
    </source>
</evidence>
<proteinExistence type="predicted"/>
<dbReference type="EMBL" id="QXGE01003257">
    <property type="protein sequence ID" value="KAE9276110.1"/>
    <property type="molecule type" value="Genomic_DNA"/>
</dbReference>
<organism evidence="2 12">
    <name type="scientific">Phytophthora fragariae</name>
    <dbReference type="NCBI Taxonomy" id="53985"/>
    <lineage>
        <taxon>Eukaryota</taxon>
        <taxon>Sar</taxon>
        <taxon>Stramenopiles</taxon>
        <taxon>Oomycota</taxon>
        <taxon>Peronosporomycetes</taxon>
        <taxon>Peronosporales</taxon>
        <taxon>Peronosporaceae</taxon>
        <taxon>Phytophthora</taxon>
    </lineage>
</organism>
<dbReference type="EMBL" id="QXGD01003585">
    <property type="protein sequence ID" value="KAE9176032.1"/>
    <property type="molecule type" value="Genomic_DNA"/>
</dbReference>
<feature type="transmembrane region" description="Helical" evidence="1">
    <location>
        <begin position="6"/>
        <end position="30"/>
    </location>
</feature>
<dbReference type="Proteomes" id="UP000441208">
    <property type="component" value="Unassembled WGS sequence"/>
</dbReference>
<evidence type="ECO:0000313" key="15">
    <source>
        <dbReference type="Proteomes" id="UP000440367"/>
    </source>
</evidence>
<keyword evidence="1" id="KW-0812">Transmembrane</keyword>
<dbReference type="Proteomes" id="UP000440367">
    <property type="component" value="Unassembled WGS sequence"/>
</dbReference>
<comment type="caution">
    <text evidence="2">The sequence shown here is derived from an EMBL/GenBank/DDBJ whole genome shotgun (WGS) entry which is preliminary data.</text>
</comment>
<dbReference type="Proteomes" id="UP000437068">
    <property type="component" value="Unassembled WGS sequence"/>
</dbReference>
<dbReference type="EMBL" id="QXFZ01003672">
    <property type="protein sequence ID" value="KAE9067691.1"/>
    <property type="molecule type" value="Genomic_DNA"/>
</dbReference>
<dbReference type="Proteomes" id="UP000476176">
    <property type="component" value="Unassembled WGS sequence"/>
</dbReference>
<evidence type="ECO:0000313" key="14">
    <source>
        <dbReference type="Proteomes" id="UP000437068"/>
    </source>
</evidence>
<dbReference type="Proteomes" id="UP000486351">
    <property type="component" value="Unassembled WGS sequence"/>
</dbReference>
<dbReference type="EMBL" id="QXGA01003816">
    <property type="protein sequence ID" value="KAE9079023.1"/>
    <property type="molecule type" value="Genomic_DNA"/>
</dbReference>
<dbReference type="Proteomes" id="UP000460718">
    <property type="component" value="Unassembled WGS sequence"/>
</dbReference>
<reference evidence="12 13" key="1">
    <citation type="submission" date="2018-08" db="EMBL/GenBank/DDBJ databases">
        <title>Genomic investigation of the strawberry pathogen Phytophthora fragariae indicates pathogenicity is determined by transcriptional variation in three key races.</title>
        <authorList>
            <person name="Adams T.M."/>
            <person name="Armitage A.D."/>
            <person name="Sobczyk M.K."/>
            <person name="Bates H.J."/>
            <person name="Dunwell J.M."/>
            <person name="Nellist C.F."/>
            <person name="Harrison R.J."/>
        </authorList>
    </citation>
    <scope>NUCLEOTIDE SEQUENCE [LARGE SCALE GENOMIC DNA]</scope>
    <source>
        <strain evidence="10 14">A4</strain>
        <strain evidence="9 15">BC-1</strain>
        <strain evidence="8 19">BC-23</strain>
        <strain evidence="7 13">NOV-27</strain>
        <strain evidence="6 16">NOV-5</strain>
        <strain evidence="5 17">NOV-71</strain>
        <strain evidence="11 20">NOV-77</strain>
        <strain evidence="2 12">NOV-9</strain>
        <strain evidence="4 21">ONT-3</strain>
        <strain evidence="3 18">SCRP245</strain>
    </source>
</reference>
<dbReference type="Proteomes" id="UP000488956">
    <property type="component" value="Unassembled WGS sequence"/>
</dbReference>
<dbReference type="EMBL" id="QXFX01003765">
    <property type="protein sequence ID" value="KAE9067157.1"/>
    <property type="molecule type" value="Genomic_DNA"/>
</dbReference>
<evidence type="ECO:0000313" key="11">
    <source>
        <dbReference type="EMBL" id="KAE9281724.1"/>
    </source>
</evidence>
<evidence type="ECO:0000313" key="4">
    <source>
        <dbReference type="EMBL" id="KAE9067157.1"/>
    </source>
</evidence>
<dbReference type="EMBL" id="QXFW01003396">
    <property type="protein sequence ID" value="KAE8971031.1"/>
    <property type="molecule type" value="Genomic_DNA"/>
</dbReference>
<evidence type="ECO:0000313" key="16">
    <source>
        <dbReference type="Proteomes" id="UP000440732"/>
    </source>
</evidence>
<evidence type="ECO:0000313" key="6">
    <source>
        <dbReference type="EMBL" id="KAE9079023.1"/>
    </source>
</evidence>
<keyword evidence="1" id="KW-0472">Membrane</keyword>
<evidence type="ECO:0000313" key="18">
    <source>
        <dbReference type="Proteomes" id="UP000460718"/>
    </source>
</evidence>
<keyword evidence="1" id="KW-1133">Transmembrane helix</keyword>
<dbReference type="EMBL" id="QXGF01003217">
    <property type="protein sequence ID" value="KAE8922090.1"/>
    <property type="molecule type" value="Genomic_DNA"/>
</dbReference>
<evidence type="ECO:0000313" key="7">
    <source>
        <dbReference type="EMBL" id="KAE9169521.1"/>
    </source>
</evidence>
<evidence type="ECO:0000313" key="12">
    <source>
        <dbReference type="Proteomes" id="UP000429523"/>
    </source>
</evidence>
<dbReference type="Proteomes" id="UP000433483">
    <property type="component" value="Unassembled WGS sequence"/>
</dbReference>
<dbReference type="Proteomes" id="UP000429523">
    <property type="component" value="Unassembled WGS sequence"/>
</dbReference>
<evidence type="ECO:0000313" key="19">
    <source>
        <dbReference type="Proteomes" id="UP000476176"/>
    </source>
</evidence>
<evidence type="ECO:0000313" key="2">
    <source>
        <dbReference type="EMBL" id="KAE8922090.1"/>
    </source>
</evidence>
<evidence type="ECO:0000313" key="20">
    <source>
        <dbReference type="Proteomes" id="UP000486351"/>
    </source>
</evidence>
<name>A0A6A3DUJ3_9STRA</name>
<accession>A0A6A3DUJ3</accession>
<dbReference type="EMBL" id="QXGC01003728">
    <property type="protein sequence ID" value="KAE9173536.1"/>
    <property type="molecule type" value="Genomic_DNA"/>
</dbReference>
<evidence type="ECO:0000313" key="3">
    <source>
        <dbReference type="EMBL" id="KAE8971031.1"/>
    </source>
</evidence>
<evidence type="ECO:0000313" key="21">
    <source>
        <dbReference type="Proteomes" id="UP000488956"/>
    </source>
</evidence>
<gene>
    <name evidence="10" type="ORF">PF001_g26283</name>
    <name evidence="9" type="ORF">PF002_g28640</name>
    <name evidence="8" type="ORF">PF004_g26946</name>
    <name evidence="7" type="ORF">PF005_g27933</name>
    <name evidence="6" type="ORF">PF006_g27600</name>
    <name evidence="5" type="ORF">PF007_g27973</name>
    <name evidence="11" type="ORF">PF008_g27814</name>
    <name evidence="2" type="ORF">PF009_g27636</name>
    <name evidence="4" type="ORF">PF010_g27580</name>
    <name evidence="3" type="ORF">PF011_g26187</name>
</gene>
<evidence type="ECO:0000256" key="1">
    <source>
        <dbReference type="SAM" id="Phobius"/>
    </source>
</evidence>
<evidence type="ECO:0000313" key="17">
    <source>
        <dbReference type="Proteomes" id="UP000441208"/>
    </source>
</evidence>
<protein>
    <submittedName>
        <fullName evidence="2">Uncharacterized protein</fullName>
    </submittedName>
</protein>
<evidence type="ECO:0000313" key="9">
    <source>
        <dbReference type="EMBL" id="KAE9176032.1"/>
    </source>
</evidence>
<evidence type="ECO:0000313" key="13">
    <source>
        <dbReference type="Proteomes" id="UP000433483"/>
    </source>
</evidence>
<keyword evidence="13" id="KW-1185">Reference proteome</keyword>
<dbReference type="EMBL" id="QXFY01003836">
    <property type="protein sequence ID" value="KAE9281724.1"/>
    <property type="molecule type" value="Genomic_DNA"/>
</dbReference>